<dbReference type="PANTHER" id="PTHR30344:SF1">
    <property type="entry name" value="6-PHOSPHOGLUCONOLACTONASE"/>
    <property type="match status" value="1"/>
</dbReference>
<dbReference type="OrthoDB" id="9972196at2759"/>
<dbReference type="Pfam" id="PF10282">
    <property type="entry name" value="Lactonase"/>
    <property type="match status" value="1"/>
</dbReference>
<evidence type="ECO:0000313" key="3">
    <source>
        <dbReference type="Proteomes" id="UP000027073"/>
    </source>
</evidence>
<dbReference type="SUPFAM" id="SSF75011">
    <property type="entry name" value="3-carboxy-cis,cis-mucoante lactonizing enzyme"/>
    <property type="match status" value="1"/>
</dbReference>
<gene>
    <name evidence="2" type="ORF">PLEOSDRAFT_1049780</name>
</gene>
<dbReference type="Gene3D" id="2.130.10.10">
    <property type="entry name" value="YVTN repeat-like/Quinoprotein amine dehydrogenase"/>
    <property type="match status" value="1"/>
</dbReference>
<name>A0A067N6R4_PLEO1</name>
<dbReference type="InParanoid" id="A0A067N6R4"/>
<protein>
    <recommendedName>
        <fullName evidence="4">Isomerase YbhE</fullName>
    </recommendedName>
</protein>
<dbReference type="PANTHER" id="PTHR30344">
    <property type="entry name" value="6-PHOSPHOGLUCONOLACTONASE-RELATED"/>
    <property type="match status" value="1"/>
</dbReference>
<dbReference type="STRING" id="1137138.A0A067N6R4"/>
<dbReference type="VEuPathDB" id="FungiDB:PLEOSDRAFT_1049780"/>
<sequence>MVSFTIFAGGYTNFIASYLFNSNNSSLSLLQQFSTGPNPSWITAHPTNPNVLYAVNEVQSGALQSFDISSTGVLSNPVDTVSSGGDSPAHVVPLSDGEVAIMNYSGGNGRIIATAGSPERFDPSAAVITFPPPVGGVSHPHMTLQHGDEVFVPDLGGDKIWRLVRNGAPGNWKIQGSIAQPQGSGPRHLAIHGNSLFTLHELASTLTVQAIPPAPNGTSPIIDSVSIIPPNPPAGALWAAGEILIPQPTAKFPVPYIYVSNRNTGVQAPQGDSIAIFEHVPATVKTRESLKLVTQVFTGLDQVRGMEFGPASVGGEEFLVASGVAGTGGVVIYRRTDGGRNLVEVARNSDIPTRTSFVWSTLVPAY</sequence>
<organism evidence="2 3">
    <name type="scientific">Pleurotus ostreatus (strain PC15)</name>
    <name type="common">Oyster mushroom</name>
    <dbReference type="NCBI Taxonomy" id="1137138"/>
    <lineage>
        <taxon>Eukaryota</taxon>
        <taxon>Fungi</taxon>
        <taxon>Dikarya</taxon>
        <taxon>Basidiomycota</taxon>
        <taxon>Agaricomycotina</taxon>
        <taxon>Agaricomycetes</taxon>
        <taxon>Agaricomycetidae</taxon>
        <taxon>Agaricales</taxon>
        <taxon>Pleurotineae</taxon>
        <taxon>Pleurotaceae</taxon>
        <taxon>Pleurotus</taxon>
    </lineage>
</organism>
<dbReference type="HOGENOM" id="CLU_038716_1_0_1"/>
<reference evidence="3" key="1">
    <citation type="journal article" date="2014" name="Proc. Natl. Acad. Sci. U.S.A.">
        <title>Extensive sampling of basidiomycete genomes demonstrates inadequacy of the white-rot/brown-rot paradigm for wood decay fungi.</title>
        <authorList>
            <person name="Riley R."/>
            <person name="Salamov A.A."/>
            <person name="Brown D.W."/>
            <person name="Nagy L.G."/>
            <person name="Floudas D."/>
            <person name="Held B.W."/>
            <person name="Levasseur A."/>
            <person name="Lombard V."/>
            <person name="Morin E."/>
            <person name="Otillar R."/>
            <person name="Lindquist E.A."/>
            <person name="Sun H."/>
            <person name="LaButti K.M."/>
            <person name="Schmutz J."/>
            <person name="Jabbour D."/>
            <person name="Luo H."/>
            <person name="Baker S.E."/>
            <person name="Pisabarro A.G."/>
            <person name="Walton J.D."/>
            <person name="Blanchette R.A."/>
            <person name="Henrissat B."/>
            <person name="Martin F."/>
            <person name="Cullen D."/>
            <person name="Hibbett D.S."/>
            <person name="Grigoriev I.V."/>
        </authorList>
    </citation>
    <scope>NUCLEOTIDE SEQUENCE [LARGE SCALE GENOMIC DNA]</scope>
    <source>
        <strain evidence="3">PC15</strain>
    </source>
</reference>
<dbReference type="InterPro" id="IPR015943">
    <property type="entry name" value="WD40/YVTN_repeat-like_dom_sf"/>
</dbReference>
<evidence type="ECO:0000313" key="2">
    <source>
        <dbReference type="EMBL" id="KDQ23539.1"/>
    </source>
</evidence>
<accession>A0A067N6R4</accession>
<dbReference type="GO" id="GO:0017057">
    <property type="term" value="F:6-phosphogluconolactonase activity"/>
    <property type="evidence" value="ECO:0007669"/>
    <property type="project" value="TreeGrafter"/>
</dbReference>
<evidence type="ECO:0000256" key="1">
    <source>
        <dbReference type="ARBA" id="ARBA00005564"/>
    </source>
</evidence>
<dbReference type="AlphaFoldDB" id="A0A067N6R4"/>
<proteinExistence type="inferred from homology"/>
<dbReference type="EMBL" id="KL198013">
    <property type="protein sequence ID" value="KDQ23539.1"/>
    <property type="molecule type" value="Genomic_DNA"/>
</dbReference>
<dbReference type="Proteomes" id="UP000027073">
    <property type="component" value="Unassembled WGS sequence"/>
</dbReference>
<evidence type="ECO:0008006" key="4">
    <source>
        <dbReference type="Google" id="ProtNLM"/>
    </source>
</evidence>
<dbReference type="InterPro" id="IPR050282">
    <property type="entry name" value="Cycloisomerase_2"/>
</dbReference>
<comment type="similarity">
    <text evidence="1">Belongs to the cycloisomerase 2 family.</text>
</comment>
<dbReference type="InterPro" id="IPR019405">
    <property type="entry name" value="Lactonase_7-beta_prop"/>
</dbReference>